<dbReference type="EMBL" id="NIVC01001089">
    <property type="protein sequence ID" value="PAA72492.1"/>
    <property type="molecule type" value="Genomic_DNA"/>
</dbReference>
<evidence type="ECO:0000313" key="4">
    <source>
        <dbReference type="EMBL" id="PAA72492.1"/>
    </source>
</evidence>
<reference evidence="4 6" key="1">
    <citation type="submission" date="2017-06" db="EMBL/GenBank/DDBJ databases">
        <title>A platform for efficient transgenesis in Macrostomum lignano, a flatworm model organism for stem cell research.</title>
        <authorList>
            <person name="Berezikov E."/>
        </authorList>
    </citation>
    <scope>NUCLEOTIDE SEQUENCE [LARGE SCALE GENOMIC DNA]</scope>
    <source>
        <strain evidence="4">DV1</strain>
        <tissue evidence="4">Whole organism</tissue>
    </source>
</reference>
<feature type="domain" description="EF-hand" evidence="3">
    <location>
        <begin position="56"/>
        <end position="91"/>
    </location>
</feature>
<evidence type="ECO:0000256" key="2">
    <source>
        <dbReference type="SAM" id="MobiDB-lite"/>
    </source>
</evidence>
<feature type="domain" description="EF-hand" evidence="3">
    <location>
        <begin position="103"/>
        <end position="127"/>
    </location>
</feature>
<dbReference type="GO" id="GO:0005509">
    <property type="term" value="F:calcium ion binding"/>
    <property type="evidence" value="ECO:0007669"/>
    <property type="project" value="InterPro"/>
</dbReference>
<dbReference type="AlphaFoldDB" id="A0A267FHL4"/>
<keyword evidence="1" id="KW-0106">Calcium</keyword>
<accession>A0A267FHL4</accession>
<dbReference type="CDD" id="cd00051">
    <property type="entry name" value="EFh"/>
    <property type="match status" value="1"/>
</dbReference>
<dbReference type="PROSITE" id="PS50222">
    <property type="entry name" value="EF_HAND_2"/>
    <property type="match status" value="2"/>
</dbReference>
<gene>
    <name evidence="4" type="ORF">BOX15_Mlig001410g2</name>
    <name evidence="5" type="ORF">BOX15_Mlig001410g5</name>
</gene>
<dbReference type="Pfam" id="PF13202">
    <property type="entry name" value="EF-hand_5"/>
    <property type="match status" value="1"/>
</dbReference>
<evidence type="ECO:0000313" key="5">
    <source>
        <dbReference type="EMBL" id="PAA82120.1"/>
    </source>
</evidence>
<evidence type="ECO:0000256" key="1">
    <source>
        <dbReference type="ARBA" id="ARBA00022837"/>
    </source>
</evidence>
<evidence type="ECO:0000313" key="6">
    <source>
        <dbReference type="Proteomes" id="UP000215902"/>
    </source>
</evidence>
<feature type="compositionally biased region" description="Basic residues" evidence="2">
    <location>
        <begin position="10"/>
        <end position="19"/>
    </location>
</feature>
<dbReference type="SMART" id="SM00054">
    <property type="entry name" value="EFh"/>
    <property type="match status" value="2"/>
</dbReference>
<dbReference type="InterPro" id="IPR011992">
    <property type="entry name" value="EF-hand-dom_pair"/>
</dbReference>
<dbReference type="InterPro" id="IPR018247">
    <property type="entry name" value="EF_Hand_1_Ca_BS"/>
</dbReference>
<dbReference type="Gene3D" id="1.10.238.10">
    <property type="entry name" value="EF-hand"/>
    <property type="match status" value="1"/>
</dbReference>
<keyword evidence="6" id="KW-1185">Reference proteome</keyword>
<dbReference type="STRING" id="282301.A0A267FHL4"/>
<dbReference type="SUPFAM" id="SSF47473">
    <property type="entry name" value="EF-hand"/>
    <property type="match status" value="1"/>
</dbReference>
<dbReference type="PROSITE" id="PS00018">
    <property type="entry name" value="EF_HAND_1"/>
    <property type="match status" value="2"/>
</dbReference>
<evidence type="ECO:0000259" key="3">
    <source>
        <dbReference type="PROSITE" id="PS50222"/>
    </source>
</evidence>
<dbReference type="EMBL" id="NIVC01000494">
    <property type="protein sequence ID" value="PAA82120.1"/>
    <property type="molecule type" value="Genomic_DNA"/>
</dbReference>
<name>A0A267FHL4_9PLAT</name>
<protein>
    <recommendedName>
        <fullName evidence="3">EF-hand domain-containing protein</fullName>
    </recommendedName>
</protein>
<organism evidence="4 6">
    <name type="scientific">Macrostomum lignano</name>
    <dbReference type="NCBI Taxonomy" id="282301"/>
    <lineage>
        <taxon>Eukaryota</taxon>
        <taxon>Metazoa</taxon>
        <taxon>Spiralia</taxon>
        <taxon>Lophotrochozoa</taxon>
        <taxon>Platyhelminthes</taxon>
        <taxon>Rhabditophora</taxon>
        <taxon>Macrostomorpha</taxon>
        <taxon>Macrostomida</taxon>
        <taxon>Macrostomidae</taxon>
        <taxon>Macrostomum</taxon>
    </lineage>
</organism>
<comment type="caution">
    <text evidence="4">The sequence shown here is derived from an EMBL/GenBank/DDBJ whole genome shotgun (WGS) entry which is preliminary data.</text>
</comment>
<dbReference type="Proteomes" id="UP000215902">
    <property type="component" value="Unassembled WGS sequence"/>
</dbReference>
<proteinExistence type="predicted"/>
<dbReference type="InterPro" id="IPR002048">
    <property type="entry name" value="EF_hand_dom"/>
</dbReference>
<dbReference type="Pfam" id="PF00036">
    <property type="entry name" value="EF-hand_1"/>
    <property type="match status" value="1"/>
</dbReference>
<dbReference type="OrthoDB" id="418595at2759"/>
<feature type="region of interest" description="Disordered" evidence="2">
    <location>
        <begin position="1"/>
        <end position="23"/>
    </location>
</feature>
<sequence length="274" mass="31760">MSSKGTQTKKGGKKKHKKMTRAERAQAQLAKMMEGYKADQQRYKEFVNRVDNWFTQNCKVMLELFTKFDRDGNGTLDYDEFKAGMLDMNIPCNLIELHLLCTLLDADGNGDIDYDEFGNGIKHFKNFKGLLRQRREVESGGILESAPLKIVGPREQRFVSVLFRFLIFEQQTNHPGHFEQVVPLETHGHTLVEFIRKRTKLASKDFVLFFDNAKTNQLDEYKTLEDHGIHGGPEHAPKQTLVFYDFRVDFESCPVLMSDYYFVEKALKETTLID</sequence>